<sequence>MSAKEEEIYNAIDNGTYKFALQQCSKLLKKSPNVTFYQVLYNYILLESGKSSECLENCLKIMEKPPNDIKSLGLLNKIFSQLGKTEESFQVYENAAKKYPSFEILTHWFHLGCETNNVRVLQKSSMALKSLNSSNRLFHLWAAFTSYLLSISKEATAIEKTVIPKLGTKIVEALKPLRSEQEVYILVKLLESIGNFESVVSEILNFTGSNKLDLELQIILLKTLDKLEKYEELYHWSLVILNDYKLDDFNTWKYLIKSSLKLNKDVENMIKFYGTRNSRLALIELAVQRGESVDQSVYQYLNHIGCKPCAFFDIKSYFKYVDREAFKKWLDNNEILFSNEDRDMIWQVNVIKFKLLINIDLLDKDSFFDELIIKFNKYKHLLNKKEKTDFHQGDEFIVLVIQALLSKNFSTKNIIISILILEKILEKDKHEFHLRIWLVQLYKLINCHTQASLNFEKLKVKNIQFDILSHFLVSRLSSSYPDYDVLNRVFKIYKANKSETSYFIKIGFNKGSFNKLESMLEFHWRLENSSLKNHELLQYNKISRLLNNKEPLNEISDFGFSESYSDNRDFKVFWNTGVDEEILPLKEKLLANIPTDPQYDKIINLQEGLINGKITNIENADLSLLTDIEKWSFRLIYETTQLFNKRSSIARVSEIYRSKPKLELNLSWKVSHVLLVILDTAKSIQHIISNSYNKISKNDILNLKELNSRLIEKVRDEDILNAKQATVAELGKLKSQLKTSELLSKLGINSTHIDDVFDIINFSNNESFKLMKLL</sequence>
<keyword evidence="3" id="KW-1185">Reference proteome</keyword>
<evidence type="ECO:0000313" key="3">
    <source>
        <dbReference type="Proteomes" id="UP000769528"/>
    </source>
</evidence>
<evidence type="ECO:0000313" key="2">
    <source>
        <dbReference type="EMBL" id="KAH3673541.1"/>
    </source>
</evidence>
<dbReference type="PANTHER" id="PTHR22767">
    <property type="entry name" value="N-TERMINAL ACETYLTRANSFERASE-RELATED"/>
    <property type="match status" value="1"/>
</dbReference>
<gene>
    <name evidence="2" type="ORF">WICMUC_003648</name>
</gene>
<dbReference type="Gene3D" id="1.25.40.1040">
    <property type="match status" value="1"/>
</dbReference>
<reference evidence="2" key="1">
    <citation type="journal article" date="2021" name="Open Biol.">
        <title>Shared evolutionary footprints suggest mitochondrial oxidative damage underlies multiple complex I losses in fungi.</title>
        <authorList>
            <person name="Schikora-Tamarit M.A."/>
            <person name="Marcet-Houben M."/>
            <person name="Nosek J."/>
            <person name="Gabaldon T."/>
        </authorList>
    </citation>
    <scope>NUCLEOTIDE SEQUENCE</scope>
    <source>
        <strain evidence="2">CBS6341</strain>
    </source>
</reference>
<dbReference type="InterPro" id="IPR011990">
    <property type="entry name" value="TPR-like_helical_dom_sf"/>
</dbReference>
<dbReference type="Pfam" id="PF09797">
    <property type="entry name" value="NatB_MDM20"/>
    <property type="match status" value="1"/>
</dbReference>
<dbReference type="Proteomes" id="UP000769528">
    <property type="component" value="Unassembled WGS sequence"/>
</dbReference>
<reference evidence="2" key="2">
    <citation type="submission" date="2021-01" db="EMBL/GenBank/DDBJ databases">
        <authorList>
            <person name="Schikora-Tamarit M.A."/>
        </authorList>
    </citation>
    <scope>NUCLEOTIDE SEQUENCE</scope>
    <source>
        <strain evidence="2">CBS6341</strain>
    </source>
</reference>
<accession>A0A9P8PK76</accession>
<dbReference type="GO" id="GO:0031416">
    <property type="term" value="C:NatB complex"/>
    <property type="evidence" value="ECO:0007669"/>
    <property type="project" value="TreeGrafter"/>
</dbReference>
<dbReference type="InterPro" id="IPR019183">
    <property type="entry name" value="NAA25_NatB_aux_su"/>
</dbReference>
<comment type="caution">
    <text evidence="2">The sequence shown here is derived from an EMBL/GenBank/DDBJ whole genome shotgun (WGS) entry which is preliminary data.</text>
</comment>
<dbReference type="OrthoDB" id="1874341at2759"/>
<comment type="similarity">
    <text evidence="1">Belongs to the MDM20/NAA25 family.</text>
</comment>
<dbReference type="EMBL" id="JAEUBF010000974">
    <property type="protein sequence ID" value="KAH3673541.1"/>
    <property type="molecule type" value="Genomic_DNA"/>
</dbReference>
<name>A0A9P8PK76_9ASCO</name>
<dbReference type="AlphaFoldDB" id="A0A9P8PK76"/>
<organism evidence="2 3">
    <name type="scientific">Wickerhamomyces mucosus</name>
    <dbReference type="NCBI Taxonomy" id="1378264"/>
    <lineage>
        <taxon>Eukaryota</taxon>
        <taxon>Fungi</taxon>
        <taxon>Dikarya</taxon>
        <taxon>Ascomycota</taxon>
        <taxon>Saccharomycotina</taxon>
        <taxon>Saccharomycetes</taxon>
        <taxon>Phaffomycetales</taxon>
        <taxon>Wickerhamomycetaceae</taxon>
        <taxon>Wickerhamomyces</taxon>
    </lineage>
</organism>
<dbReference type="SUPFAM" id="SSF48452">
    <property type="entry name" value="TPR-like"/>
    <property type="match status" value="1"/>
</dbReference>
<dbReference type="PANTHER" id="PTHR22767:SF3">
    <property type="entry name" value="N-ALPHA-ACETYLTRANSFERASE 25, NATB AUXILIARY SUBUNIT"/>
    <property type="match status" value="1"/>
</dbReference>
<protein>
    <submittedName>
        <fullName evidence="2">Uncharacterized protein</fullName>
    </submittedName>
</protein>
<proteinExistence type="inferred from homology"/>
<evidence type="ECO:0000256" key="1">
    <source>
        <dbReference type="ARBA" id="ARBA00006298"/>
    </source>
</evidence>